<accession>A0A195DZA6</accession>
<keyword evidence="3" id="KW-1185">Reference proteome</keyword>
<keyword evidence="2" id="KW-0808">Transferase</keyword>
<dbReference type="InterPro" id="IPR052709">
    <property type="entry name" value="Transposase-MT_Hybrid"/>
</dbReference>
<dbReference type="STRING" id="471704.A0A195DZA6"/>
<dbReference type="PANTHER" id="PTHR46060:SF1">
    <property type="entry name" value="MARINER MOS1 TRANSPOSASE-LIKE PROTEIN"/>
    <property type="match status" value="1"/>
</dbReference>
<dbReference type="PANTHER" id="PTHR46060">
    <property type="entry name" value="MARINER MOS1 TRANSPOSASE-LIKE PROTEIN"/>
    <property type="match status" value="1"/>
</dbReference>
<dbReference type="GO" id="GO:0032259">
    <property type="term" value="P:methylation"/>
    <property type="evidence" value="ECO:0007669"/>
    <property type="project" value="UniProtKB-KW"/>
</dbReference>
<dbReference type="Gene3D" id="3.30.420.10">
    <property type="entry name" value="Ribonuclease H-like superfamily/Ribonuclease H"/>
    <property type="match status" value="1"/>
</dbReference>
<dbReference type="InterPro" id="IPR036397">
    <property type="entry name" value="RNaseH_sf"/>
</dbReference>
<dbReference type="AlphaFoldDB" id="A0A195DZA6"/>
<name>A0A195DZA6_9HYME</name>
<reference evidence="2 3" key="1">
    <citation type="submission" date="2015-09" db="EMBL/GenBank/DDBJ databases">
        <title>Trachymyrmex cornetzi WGS genome.</title>
        <authorList>
            <person name="Nygaard S."/>
            <person name="Hu H."/>
            <person name="Boomsma J."/>
            <person name="Zhang G."/>
        </authorList>
    </citation>
    <scope>NUCLEOTIDE SEQUENCE [LARGE SCALE GENOMIC DNA]</scope>
    <source>
        <strain evidence="2">Tcor2-1</strain>
        <tissue evidence="2">Whole body</tissue>
    </source>
</reference>
<sequence length="160" mass="18959">MELTRENFRAIIYYNFRRGLSRQECINQLTSTFGDKAPSFATVKRWYNEFNRGRRSFTDESREGRPKSVVVSENIDAVHKIELMGHSPYSPDLASNDFFLFPNVKNKLRGQRFSSAEEAVDAFKDHILEVSQAEWKKCFDKWFEHMQKCIDHKGEYFEKQ</sequence>
<dbReference type="GO" id="GO:0003676">
    <property type="term" value="F:nucleic acid binding"/>
    <property type="evidence" value="ECO:0007669"/>
    <property type="project" value="InterPro"/>
</dbReference>
<evidence type="ECO:0000313" key="2">
    <source>
        <dbReference type="EMBL" id="KYN18156.1"/>
    </source>
</evidence>
<organism evidence="2 3">
    <name type="scientific">Trachymyrmex cornetzi</name>
    <dbReference type="NCBI Taxonomy" id="471704"/>
    <lineage>
        <taxon>Eukaryota</taxon>
        <taxon>Metazoa</taxon>
        <taxon>Ecdysozoa</taxon>
        <taxon>Arthropoda</taxon>
        <taxon>Hexapoda</taxon>
        <taxon>Insecta</taxon>
        <taxon>Pterygota</taxon>
        <taxon>Neoptera</taxon>
        <taxon>Endopterygota</taxon>
        <taxon>Hymenoptera</taxon>
        <taxon>Apocrita</taxon>
        <taxon>Aculeata</taxon>
        <taxon>Formicoidea</taxon>
        <taxon>Formicidae</taxon>
        <taxon>Myrmicinae</taxon>
        <taxon>Trachymyrmex</taxon>
    </lineage>
</organism>
<gene>
    <name evidence="2" type="ORF">ALC57_09501</name>
</gene>
<dbReference type="Proteomes" id="UP000078492">
    <property type="component" value="Unassembled WGS sequence"/>
</dbReference>
<dbReference type="GO" id="GO:0008168">
    <property type="term" value="F:methyltransferase activity"/>
    <property type="evidence" value="ECO:0007669"/>
    <property type="project" value="UniProtKB-KW"/>
</dbReference>
<feature type="domain" description="Mos1 transposase HTH" evidence="1">
    <location>
        <begin position="5"/>
        <end position="53"/>
    </location>
</feature>
<proteinExistence type="predicted"/>
<dbReference type="Pfam" id="PF17906">
    <property type="entry name" value="HTH_48"/>
    <property type="match status" value="1"/>
</dbReference>
<dbReference type="InterPro" id="IPR041426">
    <property type="entry name" value="Mos1_HTH"/>
</dbReference>
<protein>
    <submittedName>
        <fullName evidence="2">Histone-lysine N-methyltransferase SETMAR</fullName>
    </submittedName>
</protein>
<dbReference type="EMBL" id="KQ980031">
    <property type="protein sequence ID" value="KYN18156.1"/>
    <property type="molecule type" value="Genomic_DNA"/>
</dbReference>
<evidence type="ECO:0000313" key="3">
    <source>
        <dbReference type="Proteomes" id="UP000078492"/>
    </source>
</evidence>
<keyword evidence="2" id="KW-0489">Methyltransferase</keyword>
<evidence type="ECO:0000259" key="1">
    <source>
        <dbReference type="Pfam" id="PF17906"/>
    </source>
</evidence>